<gene>
    <name evidence="8" type="ORF">HME9302_02502</name>
</gene>
<keyword evidence="2" id="KW-1003">Cell membrane</keyword>
<dbReference type="PANTHER" id="PTHR30213">
    <property type="entry name" value="INNER MEMBRANE PROTEIN YHJD"/>
    <property type="match status" value="1"/>
</dbReference>
<evidence type="ECO:0000256" key="5">
    <source>
        <dbReference type="ARBA" id="ARBA00023136"/>
    </source>
</evidence>
<feature type="region of interest" description="Disordered" evidence="6">
    <location>
        <begin position="353"/>
        <end position="382"/>
    </location>
</feature>
<feature type="transmembrane region" description="Helical" evidence="7">
    <location>
        <begin position="68"/>
        <end position="97"/>
    </location>
</feature>
<dbReference type="OrthoDB" id="9781030at2"/>
<reference evidence="8 9" key="1">
    <citation type="submission" date="2018-04" db="EMBL/GenBank/DDBJ databases">
        <title>Altererythrobacter sp. HME9302 genome sequencing and assembly.</title>
        <authorList>
            <person name="Kang H."/>
            <person name="Kim H."/>
            <person name="Joh K."/>
        </authorList>
    </citation>
    <scope>NUCLEOTIDE SEQUENCE [LARGE SCALE GENOMIC DNA]</scope>
    <source>
        <strain evidence="8 9">HME9302</strain>
    </source>
</reference>
<feature type="region of interest" description="Disordered" evidence="6">
    <location>
        <begin position="1"/>
        <end position="26"/>
    </location>
</feature>
<feature type="transmembrane region" description="Helical" evidence="7">
    <location>
        <begin position="126"/>
        <end position="150"/>
    </location>
</feature>
<dbReference type="InterPro" id="IPR017039">
    <property type="entry name" value="Virul_fac_BrkB"/>
</dbReference>
<feature type="compositionally biased region" description="Basic residues" evidence="6">
    <location>
        <begin position="357"/>
        <end position="367"/>
    </location>
</feature>
<dbReference type="GO" id="GO:0005886">
    <property type="term" value="C:plasma membrane"/>
    <property type="evidence" value="ECO:0007669"/>
    <property type="project" value="UniProtKB-SubCell"/>
</dbReference>
<dbReference type="Proteomes" id="UP000253727">
    <property type="component" value="Unassembled WGS sequence"/>
</dbReference>
<keyword evidence="4 7" id="KW-1133">Transmembrane helix</keyword>
<protein>
    <submittedName>
        <fullName evidence="8">Putative ribonuclease-like protein YfkH</fullName>
    </submittedName>
</protein>
<evidence type="ECO:0000313" key="9">
    <source>
        <dbReference type="Proteomes" id="UP000253727"/>
    </source>
</evidence>
<keyword evidence="3 7" id="KW-0812">Transmembrane</keyword>
<feature type="transmembrane region" description="Helical" evidence="7">
    <location>
        <begin position="256"/>
        <end position="279"/>
    </location>
</feature>
<proteinExistence type="predicted"/>
<dbReference type="NCBIfam" id="TIGR00765">
    <property type="entry name" value="yihY_not_rbn"/>
    <property type="match status" value="1"/>
</dbReference>
<dbReference type="AlphaFoldDB" id="A0A369Q8S1"/>
<dbReference type="PANTHER" id="PTHR30213:SF0">
    <property type="entry name" value="UPF0761 MEMBRANE PROTEIN YIHY"/>
    <property type="match status" value="1"/>
</dbReference>
<evidence type="ECO:0000256" key="1">
    <source>
        <dbReference type="ARBA" id="ARBA00004651"/>
    </source>
</evidence>
<dbReference type="Pfam" id="PF03631">
    <property type="entry name" value="Virul_fac_BrkB"/>
    <property type="match status" value="1"/>
</dbReference>
<feature type="transmembrane region" description="Helical" evidence="7">
    <location>
        <begin position="224"/>
        <end position="244"/>
    </location>
</feature>
<keyword evidence="9" id="KW-1185">Reference proteome</keyword>
<evidence type="ECO:0000256" key="2">
    <source>
        <dbReference type="ARBA" id="ARBA00022475"/>
    </source>
</evidence>
<evidence type="ECO:0000256" key="4">
    <source>
        <dbReference type="ARBA" id="ARBA00022989"/>
    </source>
</evidence>
<feature type="transmembrane region" description="Helical" evidence="7">
    <location>
        <begin position="291"/>
        <end position="314"/>
    </location>
</feature>
<dbReference type="EMBL" id="QBKA01000002">
    <property type="protein sequence ID" value="RDC61281.1"/>
    <property type="molecule type" value="Genomic_DNA"/>
</dbReference>
<sequence length="382" mass="40638">MQSLDQSGSNIPAEGTDGDPDSASVPIHNQTEAVTIPGAAAKSPWQLPASAWWQIVKRAFIMAGFHNLNLLAAGVAFFTFLAITPLIAATVMTYGLIGNVETVERQMQAVTEFVPSDVASVVKNQLLGVVTANAGVTGFALAIALFFAVFGGMRAANGLVAALNVINEEHETRGFLRVTMRAALLTLAGVAIAITGVVSASVFAWLQVSSTPLLGPIAERVVEVLTWIVALTLGSIGFAVIMRFAPDRTRAQWRWLMPGALLSTLLFLIVSFGFSLYVAYVSDYNATYGSLSAVVVFLMWLFLAAYGILIGALVNAEAERQTFKDSTIGPDRPMGQRGAVLADSDMLGGHSEAMAEKKRRRHARHLAQKAAREDAGQRAGGS</sequence>
<evidence type="ECO:0000256" key="3">
    <source>
        <dbReference type="ARBA" id="ARBA00022692"/>
    </source>
</evidence>
<accession>A0A369Q8S1</accession>
<organism evidence="8 9">
    <name type="scientific">Alteripontixanthobacter maritimus</name>
    <dbReference type="NCBI Taxonomy" id="2161824"/>
    <lineage>
        <taxon>Bacteria</taxon>
        <taxon>Pseudomonadati</taxon>
        <taxon>Pseudomonadota</taxon>
        <taxon>Alphaproteobacteria</taxon>
        <taxon>Sphingomonadales</taxon>
        <taxon>Erythrobacteraceae</taxon>
        <taxon>Alteripontixanthobacter</taxon>
    </lineage>
</organism>
<evidence type="ECO:0000313" key="8">
    <source>
        <dbReference type="EMBL" id="RDC61281.1"/>
    </source>
</evidence>
<keyword evidence="5 7" id="KW-0472">Membrane</keyword>
<comment type="caution">
    <text evidence="8">The sequence shown here is derived from an EMBL/GenBank/DDBJ whole genome shotgun (WGS) entry which is preliminary data.</text>
</comment>
<evidence type="ECO:0000256" key="7">
    <source>
        <dbReference type="SAM" id="Phobius"/>
    </source>
</evidence>
<evidence type="ECO:0000256" key="6">
    <source>
        <dbReference type="SAM" id="MobiDB-lite"/>
    </source>
</evidence>
<name>A0A369Q8S1_9SPHN</name>
<feature type="transmembrane region" description="Helical" evidence="7">
    <location>
        <begin position="182"/>
        <end position="204"/>
    </location>
</feature>
<feature type="compositionally biased region" description="Polar residues" evidence="6">
    <location>
        <begin position="1"/>
        <end position="10"/>
    </location>
</feature>
<dbReference type="RefSeq" id="WP_115367265.1">
    <property type="nucleotide sequence ID" value="NZ_QBKA01000002.1"/>
</dbReference>
<comment type="subcellular location">
    <subcellularLocation>
        <location evidence="1">Cell membrane</location>
        <topology evidence="1">Multi-pass membrane protein</topology>
    </subcellularLocation>
</comment>